<evidence type="ECO:0000256" key="4">
    <source>
        <dbReference type="ARBA" id="ARBA00016014"/>
    </source>
</evidence>
<dbReference type="Gene3D" id="3.40.50.170">
    <property type="entry name" value="Formyl transferase, N-terminal domain"/>
    <property type="match status" value="1"/>
</dbReference>
<gene>
    <name evidence="8 11" type="primary">fmt</name>
    <name evidence="11" type="ORF">NITLEN_11029</name>
</gene>
<dbReference type="EMBL" id="OUNR01000001">
    <property type="protein sequence ID" value="SPP63943.1"/>
    <property type="molecule type" value="Genomic_DNA"/>
</dbReference>
<dbReference type="GO" id="GO:0004479">
    <property type="term" value="F:methionyl-tRNA formyltransferase activity"/>
    <property type="evidence" value="ECO:0007669"/>
    <property type="project" value="UniProtKB-UniRule"/>
</dbReference>
<dbReference type="Gene3D" id="3.10.25.10">
    <property type="entry name" value="Formyl transferase, C-terminal domain"/>
    <property type="match status" value="1"/>
</dbReference>
<dbReference type="PANTHER" id="PTHR11138:SF5">
    <property type="entry name" value="METHIONYL-TRNA FORMYLTRANSFERASE, MITOCHONDRIAL"/>
    <property type="match status" value="1"/>
</dbReference>
<dbReference type="InterPro" id="IPR005794">
    <property type="entry name" value="Fmt"/>
</dbReference>
<protein>
    <recommendedName>
        <fullName evidence="4 8">Methionyl-tRNA formyltransferase</fullName>
        <ecNumber evidence="3 8">2.1.2.9</ecNumber>
    </recommendedName>
</protein>
<evidence type="ECO:0000256" key="6">
    <source>
        <dbReference type="ARBA" id="ARBA00022917"/>
    </source>
</evidence>
<dbReference type="EC" id="2.1.2.9" evidence="3 8"/>
<dbReference type="InterPro" id="IPR041711">
    <property type="entry name" value="Met-tRNA-FMT_N"/>
</dbReference>
<dbReference type="CDD" id="cd08646">
    <property type="entry name" value="FMT_core_Met-tRNA-FMT_N"/>
    <property type="match status" value="1"/>
</dbReference>
<dbReference type="Pfam" id="PF02911">
    <property type="entry name" value="Formyl_trans_C"/>
    <property type="match status" value="1"/>
</dbReference>
<evidence type="ECO:0000256" key="8">
    <source>
        <dbReference type="HAMAP-Rule" id="MF_00182"/>
    </source>
</evidence>
<name>A0A330L3X0_9BACT</name>
<dbReference type="PANTHER" id="PTHR11138">
    <property type="entry name" value="METHIONYL-TRNA FORMYLTRANSFERASE"/>
    <property type="match status" value="1"/>
</dbReference>
<dbReference type="NCBIfam" id="TIGR00460">
    <property type="entry name" value="fmt"/>
    <property type="match status" value="1"/>
</dbReference>
<reference evidence="12" key="1">
    <citation type="submission" date="2018-04" db="EMBL/GenBank/DDBJ databases">
        <authorList>
            <person name="Lucker S."/>
            <person name="Sakoula D."/>
        </authorList>
    </citation>
    <scope>NUCLEOTIDE SEQUENCE [LARGE SCALE GENOMIC DNA]</scope>
</reference>
<dbReference type="AlphaFoldDB" id="A0A330L3X0"/>
<dbReference type="InterPro" id="IPR036477">
    <property type="entry name" value="Formyl_transf_N_sf"/>
</dbReference>
<comment type="function">
    <text evidence="1 8">Attaches a formyl group to the free amino group of methionyl-tRNA(fMet). The formyl group appears to play a dual role in the initiator identity of N-formylmethionyl-tRNA by promoting its recognition by IF2 and preventing the misappropriation of this tRNA by the elongation apparatus.</text>
</comment>
<evidence type="ECO:0000313" key="12">
    <source>
        <dbReference type="Proteomes" id="UP000248168"/>
    </source>
</evidence>
<feature type="binding site" evidence="8">
    <location>
        <begin position="109"/>
        <end position="112"/>
    </location>
    <ligand>
        <name>(6S)-5,6,7,8-tetrahydrofolate</name>
        <dbReference type="ChEBI" id="CHEBI:57453"/>
    </ligand>
</feature>
<accession>A0A330L3X0</accession>
<keyword evidence="5 8" id="KW-0808">Transferase</keyword>
<evidence type="ECO:0000256" key="5">
    <source>
        <dbReference type="ARBA" id="ARBA00022679"/>
    </source>
</evidence>
<dbReference type="InterPro" id="IPR005793">
    <property type="entry name" value="Formyl_trans_C"/>
</dbReference>
<sequence>MRIVFMGTPEFAVPSLEALLKSDDHVVGIVTQPDRPKGRGNVLTPPPIKLVAQREGIPFLQPTKIRVPEFLAALAAWKPDLIAVTAYGRILHSPILTLPPMGCVNVHGSLLPKYRGAAPVQWAVINGEAETGITTMMMDEGMDTGAMLLQESLTIFPQDTAGSLAPRLAALGGRLLVETIARLKAGTITPHVQNHALATLAPPLKKEDGVIDWTASASSIANRVRGLSPWPGAYSYLGRERWMVWSATQSPGKPDVVPGTIIEVTKQSILVATGDGVLALEEIQPSNSKRLTVAQYLAGHRVSVGQHFDAEPPLSELPA</sequence>
<dbReference type="OrthoDB" id="9802815at2"/>
<dbReference type="InterPro" id="IPR011034">
    <property type="entry name" value="Formyl_transferase-like_C_sf"/>
</dbReference>
<dbReference type="CDD" id="cd08704">
    <property type="entry name" value="Met_tRNA_FMT_C"/>
    <property type="match status" value="1"/>
</dbReference>
<dbReference type="GO" id="GO:0005829">
    <property type="term" value="C:cytosol"/>
    <property type="evidence" value="ECO:0007669"/>
    <property type="project" value="TreeGrafter"/>
</dbReference>
<dbReference type="SUPFAM" id="SSF53328">
    <property type="entry name" value="Formyltransferase"/>
    <property type="match status" value="1"/>
</dbReference>
<keyword evidence="6 8" id="KW-0648">Protein biosynthesis</keyword>
<dbReference type="SUPFAM" id="SSF50486">
    <property type="entry name" value="FMT C-terminal domain-like"/>
    <property type="match status" value="1"/>
</dbReference>
<evidence type="ECO:0000259" key="10">
    <source>
        <dbReference type="Pfam" id="PF02911"/>
    </source>
</evidence>
<proteinExistence type="inferred from homology"/>
<keyword evidence="12" id="KW-1185">Reference proteome</keyword>
<comment type="catalytic activity">
    <reaction evidence="7 8">
        <text>L-methionyl-tRNA(fMet) + (6R)-10-formyltetrahydrofolate = N-formyl-L-methionyl-tRNA(fMet) + (6S)-5,6,7,8-tetrahydrofolate + H(+)</text>
        <dbReference type="Rhea" id="RHEA:24380"/>
        <dbReference type="Rhea" id="RHEA-COMP:9952"/>
        <dbReference type="Rhea" id="RHEA-COMP:9953"/>
        <dbReference type="ChEBI" id="CHEBI:15378"/>
        <dbReference type="ChEBI" id="CHEBI:57453"/>
        <dbReference type="ChEBI" id="CHEBI:78530"/>
        <dbReference type="ChEBI" id="CHEBI:78844"/>
        <dbReference type="ChEBI" id="CHEBI:195366"/>
        <dbReference type="EC" id="2.1.2.9"/>
    </reaction>
</comment>
<evidence type="ECO:0000259" key="9">
    <source>
        <dbReference type="Pfam" id="PF00551"/>
    </source>
</evidence>
<dbReference type="Pfam" id="PF00551">
    <property type="entry name" value="Formyl_trans_N"/>
    <property type="match status" value="1"/>
</dbReference>
<dbReference type="InterPro" id="IPR002376">
    <property type="entry name" value="Formyl_transf_N"/>
</dbReference>
<evidence type="ECO:0000256" key="2">
    <source>
        <dbReference type="ARBA" id="ARBA00010699"/>
    </source>
</evidence>
<dbReference type="Proteomes" id="UP000248168">
    <property type="component" value="Unassembled WGS sequence"/>
</dbReference>
<feature type="domain" description="Formyl transferase C-terminal" evidence="10">
    <location>
        <begin position="204"/>
        <end position="301"/>
    </location>
</feature>
<dbReference type="InterPro" id="IPR037022">
    <property type="entry name" value="Formyl_trans_C_sf"/>
</dbReference>
<evidence type="ECO:0000256" key="3">
    <source>
        <dbReference type="ARBA" id="ARBA00012261"/>
    </source>
</evidence>
<evidence type="ECO:0000313" key="11">
    <source>
        <dbReference type="EMBL" id="SPP63943.1"/>
    </source>
</evidence>
<dbReference type="InParanoid" id="A0A330L3X0"/>
<organism evidence="11 12">
    <name type="scientific">Nitrospira lenta</name>
    <dbReference type="NCBI Taxonomy" id="1436998"/>
    <lineage>
        <taxon>Bacteria</taxon>
        <taxon>Pseudomonadati</taxon>
        <taxon>Nitrospirota</taxon>
        <taxon>Nitrospiria</taxon>
        <taxon>Nitrospirales</taxon>
        <taxon>Nitrospiraceae</taxon>
        <taxon>Nitrospira</taxon>
    </lineage>
</organism>
<comment type="similarity">
    <text evidence="2 8">Belongs to the Fmt family.</text>
</comment>
<evidence type="ECO:0000256" key="7">
    <source>
        <dbReference type="ARBA" id="ARBA00048558"/>
    </source>
</evidence>
<dbReference type="RefSeq" id="WP_121988397.1">
    <property type="nucleotide sequence ID" value="NZ_OUNR01000001.1"/>
</dbReference>
<dbReference type="FunCoup" id="A0A330L3X0">
    <property type="interactions" value="487"/>
</dbReference>
<dbReference type="InterPro" id="IPR044135">
    <property type="entry name" value="Met-tRNA-FMT_C"/>
</dbReference>
<dbReference type="HAMAP" id="MF_00182">
    <property type="entry name" value="Formyl_trans"/>
    <property type="match status" value="1"/>
</dbReference>
<feature type="domain" description="Formyl transferase N-terminal" evidence="9">
    <location>
        <begin position="1"/>
        <end position="180"/>
    </location>
</feature>
<evidence type="ECO:0000256" key="1">
    <source>
        <dbReference type="ARBA" id="ARBA00002606"/>
    </source>
</evidence>